<keyword evidence="5 11" id="KW-0812">Transmembrane</keyword>
<dbReference type="GO" id="GO:0005102">
    <property type="term" value="F:signaling receptor binding"/>
    <property type="evidence" value="ECO:0007669"/>
    <property type="project" value="TreeGrafter"/>
</dbReference>
<keyword evidence="7 11" id="KW-1133">Transmembrane helix</keyword>
<evidence type="ECO:0000313" key="13">
    <source>
        <dbReference type="Ensembl" id="ENSSDAP00000020941.1"/>
    </source>
</evidence>
<dbReference type="GO" id="GO:0042612">
    <property type="term" value="C:MHC class I protein complex"/>
    <property type="evidence" value="ECO:0007669"/>
    <property type="project" value="UniProtKB-KW"/>
</dbReference>
<evidence type="ECO:0000256" key="7">
    <source>
        <dbReference type="ARBA" id="ARBA00022989"/>
    </source>
</evidence>
<dbReference type="InterPro" id="IPR037055">
    <property type="entry name" value="MHC_I-like_Ag-recog_sf"/>
</dbReference>
<feature type="domain" description="Ig-like" evidence="12">
    <location>
        <begin position="207"/>
        <end position="295"/>
    </location>
</feature>
<dbReference type="GO" id="GO:0098553">
    <property type="term" value="C:lumenal side of endoplasmic reticulum membrane"/>
    <property type="evidence" value="ECO:0007669"/>
    <property type="project" value="UniProtKB-ARBA"/>
</dbReference>
<organism evidence="13 14">
    <name type="scientific">Spermophilus dauricus</name>
    <name type="common">Daurian ground squirrel</name>
    <dbReference type="NCBI Taxonomy" id="99837"/>
    <lineage>
        <taxon>Eukaryota</taxon>
        <taxon>Metazoa</taxon>
        <taxon>Chordata</taxon>
        <taxon>Craniata</taxon>
        <taxon>Vertebrata</taxon>
        <taxon>Euteleostomi</taxon>
        <taxon>Mammalia</taxon>
        <taxon>Eutheria</taxon>
        <taxon>Euarchontoglires</taxon>
        <taxon>Glires</taxon>
        <taxon>Rodentia</taxon>
        <taxon>Sciuromorpha</taxon>
        <taxon>Sciuridae</taxon>
        <taxon>Xerinae</taxon>
        <taxon>Marmotini</taxon>
        <taxon>Spermophilus</taxon>
    </lineage>
</organism>
<dbReference type="SUPFAM" id="SSF54452">
    <property type="entry name" value="MHC antigen-recognition domain"/>
    <property type="match status" value="1"/>
</dbReference>
<keyword evidence="4" id="KW-0490">MHC I</keyword>
<keyword evidence="6" id="KW-0391">Immunity</keyword>
<dbReference type="InterPro" id="IPR001039">
    <property type="entry name" value="MHC_I_a_a1/a2"/>
</dbReference>
<dbReference type="Gene3D" id="2.60.40.10">
    <property type="entry name" value="Immunoglobulins"/>
    <property type="match status" value="1"/>
</dbReference>
<dbReference type="Gene3D" id="3.30.500.10">
    <property type="entry name" value="MHC class I-like antigen recognition-like"/>
    <property type="match status" value="1"/>
</dbReference>
<dbReference type="GO" id="GO:0009897">
    <property type="term" value="C:external side of plasma membrane"/>
    <property type="evidence" value="ECO:0007669"/>
    <property type="project" value="TreeGrafter"/>
</dbReference>
<proteinExistence type="inferred from homology"/>
<dbReference type="SMART" id="SM00407">
    <property type="entry name" value="IGc1"/>
    <property type="match status" value="1"/>
</dbReference>
<evidence type="ECO:0000256" key="5">
    <source>
        <dbReference type="ARBA" id="ARBA00022692"/>
    </source>
</evidence>
<evidence type="ECO:0000256" key="4">
    <source>
        <dbReference type="ARBA" id="ARBA00022451"/>
    </source>
</evidence>
<accession>A0A8C9UTC6</accession>
<dbReference type="InterPro" id="IPR003006">
    <property type="entry name" value="Ig/MHC_CS"/>
</dbReference>
<dbReference type="Pfam" id="PF00129">
    <property type="entry name" value="MHC_I"/>
    <property type="match status" value="1"/>
</dbReference>
<keyword evidence="9" id="KW-0325">Glycoprotein</keyword>
<dbReference type="InterPro" id="IPR007110">
    <property type="entry name" value="Ig-like_dom"/>
</dbReference>
<dbReference type="AlphaFoldDB" id="A0A8C9UTC6"/>
<dbReference type="GO" id="GO:0006955">
    <property type="term" value="P:immune response"/>
    <property type="evidence" value="ECO:0007669"/>
    <property type="project" value="TreeGrafter"/>
</dbReference>
<evidence type="ECO:0000256" key="3">
    <source>
        <dbReference type="ARBA" id="ARBA00006909"/>
    </source>
</evidence>
<dbReference type="GO" id="GO:0030670">
    <property type="term" value="C:phagocytic vesicle membrane"/>
    <property type="evidence" value="ECO:0007669"/>
    <property type="project" value="UniProtKB-ARBA"/>
</dbReference>
<dbReference type="GO" id="GO:0001916">
    <property type="term" value="P:positive regulation of T cell mediated cytotoxicity"/>
    <property type="evidence" value="ECO:0007669"/>
    <property type="project" value="TreeGrafter"/>
</dbReference>
<evidence type="ECO:0000313" key="14">
    <source>
        <dbReference type="Proteomes" id="UP000694422"/>
    </source>
</evidence>
<dbReference type="InterPro" id="IPR011162">
    <property type="entry name" value="MHC_I/II-like_Ag-recog"/>
</dbReference>
<dbReference type="Ensembl" id="ENSSDAT00000023923.1">
    <property type="protein sequence ID" value="ENSSDAP00000020941.1"/>
    <property type="gene ID" value="ENSSDAG00000016774.1"/>
</dbReference>
<dbReference type="CDD" id="cd07698">
    <property type="entry name" value="IgC1_MHC_I_alpha3"/>
    <property type="match status" value="1"/>
</dbReference>
<comment type="subcellular location">
    <subcellularLocation>
        <location evidence="2">Membrane</location>
        <topology evidence="2">Single-pass type I membrane protein</topology>
    </subcellularLocation>
</comment>
<dbReference type="InterPro" id="IPR013783">
    <property type="entry name" value="Ig-like_fold"/>
</dbReference>
<dbReference type="PANTHER" id="PTHR16675">
    <property type="entry name" value="MHC CLASS I-RELATED"/>
    <property type="match status" value="1"/>
</dbReference>
<comment type="function">
    <text evidence="1">Involved in the presentation of foreign antigens to the immune system.</text>
</comment>
<dbReference type="InterPro" id="IPR050208">
    <property type="entry name" value="MHC_class-I_related"/>
</dbReference>
<dbReference type="PRINTS" id="PR01638">
    <property type="entry name" value="MHCCLASSI"/>
</dbReference>
<sequence length="364" mass="41426">MQIRLIFNFSVSTCTLSEQLPFTGSHSLRYFDTSMSRPGAEPRFISVGYVDDTQFVRFDSDTENPRMEPLAPWMEKVGPEYWERETQTAKCNLQSHQVSLNTLRGYYNQSAGGSHTFQRMYGCDVGTDGRLLRGYLQDAYDGADYIALNEDLRSWTTADAVAEITKRKWEAAGDAESFRAYLEEDCWKYLAGYLEKGKESLLRTDPPKTHVTHHPIPEEDVTLRCWALGFYPKEITLTWYRDGEDQTQDVELVETRPAGDGNFQKWAAVVVPAGEEQRYTCHVHHEGLPEPLTLRWVSSLVLVIVVIFLSIYHLSILCILSNCLAPNCSQQSSNCFYYCKVSNIAPSLFSDSNSFIMLLFSVSS</sequence>
<dbReference type="GO" id="GO:0005615">
    <property type="term" value="C:extracellular space"/>
    <property type="evidence" value="ECO:0007669"/>
    <property type="project" value="TreeGrafter"/>
</dbReference>
<comment type="similarity">
    <text evidence="3 10">Belongs to the MHC class I family.</text>
</comment>
<reference evidence="13" key="1">
    <citation type="submission" date="2025-08" db="UniProtKB">
        <authorList>
            <consortium name="Ensembl"/>
        </authorList>
    </citation>
    <scope>IDENTIFICATION</scope>
</reference>
<keyword evidence="14" id="KW-1185">Reference proteome</keyword>
<protein>
    <recommendedName>
        <fullName evidence="12">Ig-like domain-containing protein</fullName>
    </recommendedName>
</protein>
<name>A0A8C9UTC6_SPEDA</name>
<dbReference type="Proteomes" id="UP000694422">
    <property type="component" value="Unplaced"/>
</dbReference>
<feature type="transmembrane region" description="Helical" evidence="11">
    <location>
        <begin position="296"/>
        <end position="320"/>
    </location>
</feature>
<evidence type="ECO:0000256" key="2">
    <source>
        <dbReference type="ARBA" id="ARBA00004479"/>
    </source>
</evidence>
<reference evidence="13" key="2">
    <citation type="submission" date="2025-09" db="UniProtKB">
        <authorList>
            <consortium name="Ensembl"/>
        </authorList>
    </citation>
    <scope>IDENTIFICATION</scope>
</reference>
<dbReference type="FunFam" id="3.30.500.10:FF:000001">
    <property type="entry name" value="H-2 class I histocompatibility antigen, alpha chain"/>
    <property type="match status" value="1"/>
</dbReference>
<dbReference type="InterPro" id="IPR036179">
    <property type="entry name" value="Ig-like_dom_sf"/>
</dbReference>
<dbReference type="Pfam" id="PF07654">
    <property type="entry name" value="C1-set"/>
    <property type="match status" value="1"/>
</dbReference>
<evidence type="ECO:0000256" key="9">
    <source>
        <dbReference type="ARBA" id="ARBA00023180"/>
    </source>
</evidence>
<keyword evidence="8 11" id="KW-0472">Membrane</keyword>
<evidence type="ECO:0000256" key="1">
    <source>
        <dbReference type="ARBA" id="ARBA00002297"/>
    </source>
</evidence>
<dbReference type="PROSITE" id="PS00290">
    <property type="entry name" value="IG_MHC"/>
    <property type="match status" value="1"/>
</dbReference>
<dbReference type="GO" id="GO:0002486">
    <property type="term" value="P:antigen processing and presentation of endogenous peptide antigen via MHC class I via ER pathway, TAP-independent"/>
    <property type="evidence" value="ECO:0007669"/>
    <property type="project" value="TreeGrafter"/>
</dbReference>
<evidence type="ECO:0000256" key="6">
    <source>
        <dbReference type="ARBA" id="ARBA00022859"/>
    </source>
</evidence>
<dbReference type="InterPro" id="IPR011161">
    <property type="entry name" value="MHC_I-like_Ag-recog"/>
</dbReference>
<evidence type="ECO:0000256" key="11">
    <source>
        <dbReference type="SAM" id="Phobius"/>
    </source>
</evidence>
<dbReference type="FunFam" id="2.60.40.10:FF:000014">
    <property type="entry name" value="H-2 class I histocompatibility antigen, alpha chain"/>
    <property type="match status" value="1"/>
</dbReference>
<dbReference type="PANTHER" id="PTHR16675:SF251">
    <property type="entry name" value="HLA CLASS I HISTOCOMPATIBILITY ANTIGEN, C ALPHA CHAIN"/>
    <property type="match status" value="1"/>
</dbReference>
<evidence type="ECO:0000259" key="12">
    <source>
        <dbReference type="PROSITE" id="PS50835"/>
    </source>
</evidence>
<dbReference type="SUPFAM" id="SSF48726">
    <property type="entry name" value="Immunoglobulin"/>
    <property type="match status" value="1"/>
</dbReference>
<dbReference type="InterPro" id="IPR003597">
    <property type="entry name" value="Ig_C1-set"/>
</dbReference>
<dbReference type="GO" id="GO:0042605">
    <property type="term" value="F:peptide antigen binding"/>
    <property type="evidence" value="ECO:0007669"/>
    <property type="project" value="TreeGrafter"/>
</dbReference>
<evidence type="ECO:0000256" key="10">
    <source>
        <dbReference type="RuleBase" id="RU004439"/>
    </source>
</evidence>
<dbReference type="GO" id="GO:0002476">
    <property type="term" value="P:antigen processing and presentation of endogenous peptide antigen via MHC class Ib"/>
    <property type="evidence" value="ECO:0007669"/>
    <property type="project" value="TreeGrafter"/>
</dbReference>
<evidence type="ECO:0000256" key="8">
    <source>
        <dbReference type="ARBA" id="ARBA00023136"/>
    </source>
</evidence>
<dbReference type="PROSITE" id="PS50835">
    <property type="entry name" value="IG_LIKE"/>
    <property type="match status" value="1"/>
</dbReference>